<evidence type="ECO:0000313" key="3">
    <source>
        <dbReference type="WBParaSite" id="HPBE_0001230001-mRNA-1"/>
    </source>
</evidence>
<accession>A0A183FVG3</accession>
<accession>A0A3P7YT11</accession>
<dbReference type="OrthoDB" id="5832716at2759"/>
<dbReference type="EMBL" id="UZAH01027442">
    <property type="protein sequence ID" value="VDO91666.1"/>
    <property type="molecule type" value="Genomic_DNA"/>
</dbReference>
<reference evidence="3" key="2">
    <citation type="submission" date="2019-09" db="UniProtKB">
        <authorList>
            <consortium name="WormBaseParasite"/>
        </authorList>
    </citation>
    <scope>IDENTIFICATION</scope>
</reference>
<proteinExistence type="predicted"/>
<sequence>MSTNPIHGNSQFQKPRSLRWTWKSPGGQFHNEIDHIIFKRKYCLTDVSVVPKFYTGSDHGLRAREEHEAPRKYEVVRSRVNFGATETSVRQYLRLKMMWLISLWNWPPGDSQFHRRKGGFWNCESPWMVLVDMMNSDSLYLARSTPNRGSSSEVPPATFVALHNE</sequence>
<dbReference type="Proteomes" id="UP000050761">
    <property type="component" value="Unassembled WGS sequence"/>
</dbReference>
<evidence type="ECO:0000313" key="1">
    <source>
        <dbReference type="EMBL" id="VDO91666.1"/>
    </source>
</evidence>
<evidence type="ECO:0000313" key="2">
    <source>
        <dbReference type="Proteomes" id="UP000050761"/>
    </source>
</evidence>
<gene>
    <name evidence="1" type="ORF">HPBE_LOCUS12301</name>
</gene>
<dbReference type="AlphaFoldDB" id="A0A183FVG3"/>
<keyword evidence="2" id="KW-1185">Reference proteome</keyword>
<reference evidence="1 2" key="1">
    <citation type="submission" date="2018-11" db="EMBL/GenBank/DDBJ databases">
        <authorList>
            <consortium name="Pathogen Informatics"/>
        </authorList>
    </citation>
    <scope>NUCLEOTIDE SEQUENCE [LARGE SCALE GENOMIC DNA]</scope>
</reference>
<name>A0A183FVG3_HELPZ</name>
<dbReference type="WBParaSite" id="HPBE_0001230001-mRNA-1">
    <property type="protein sequence ID" value="HPBE_0001230001-mRNA-1"/>
    <property type="gene ID" value="HPBE_0001230001"/>
</dbReference>
<protein>
    <submittedName>
        <fullName evidence="1 3">Uncharacterized protein</fullName>
    </submittedName>
</protein>
<organism evidence="2 3">
    <name type="scientific">Heligmosomoides polygyrus</name>
    <name type="common">Parasitic roundworm</name>
    <dbReference type="NCBI Taxonomy" id="6339"/>
    <lineage>
        <taxon>Eukaryota</taxon>
        <taxon>Metazoa</taxon>
        <taxon>Ecdysozoa</taxon>
        <taxon>Nematoda</taxon>
        <taxon>Chromadorea</taxon>
        <taxon>Rhabditida</taxon>
        <taxon>Rhabditina</taxon>
        <taxon>Rhabditomorpha</taxon>
        <taxon>Strongyloidea</taxon>
        <taxon>Heligmosomidae</taxon>
        <taxon>Heligmosomoides</taxon>
    </lineage>
</organism>